<evidence type="ECO:0000256" key="1">
    <source>
        <dbReference type="ARBA" id="ARBA00001946"/>
    </source>
</evidence>
<protein>
    <recommendedName>
        <fullName evidence="7">YdjC family protein</fullName>
    </recommendedName>
</protein>
<reference evidence="6" key="1">
    <citation type="journal article" date="2012" name="J. Biosci. Bioeng.">
        <title>Isolation of genes coding for chitin-degrading enzymes in the novel chitinolytic bacterium, Chitiniphilus shinanonensis, and characterization of a gene coding for a family 19 chitinase.</title>
        <authorList>
            <person name="Huang L."/>
            <person name="Garbulewska E."/>
            <person name="Sato K."/>
            <person name="Kato Y."/>
            <person name="Nogawa M."/>
            <person name="Taguchi G."/>
            <person name="Shimosaka M."/>
        </authorList>
    </citation>
    <scope>NUCLEOTIDE SEQUENCE</scope>
    <source>
        <strain evidence="6">SAY3</strain>
    </source>
</reference>
<name>F8WSW6_9NEIS</name>
<keyword evidence="4" id="KW-0460">Magnesium</keyword>
<gene>
    <name evidence="6" type="primary">cseF</name>
</gene>
<dbReference type="InterPro" id="IPR006879">
    <property type="entry name" value="YdjC-like"/>
</dbReference>
<comment type="cofactor">
    <cofactor evidence="1">
        <name>Mg(2+)</name>
        <dbReference type="ChEBI" id="CHEBI:18420"/>
    </cofactor>
</comment>
<dbReference type="GO" id="GO:0005975">
    <property type="term" value="P:carbohydrate metabolic process"/>
    <property type="evidence" value="ECO:0007669"/>
    <property type="project" value="InterPro"/>
</dbReference>
<evidence type="ECO:0000256" key="4">
    <source>
        <dbReference type="ARBA" id="ARBA00022842"/>
    </source>
</evidence>
<dbReference type="Pfam" id="PF04794">
    <property type="entry name" value="YdjC"/>
    <property type="match status" value="1"/>
</dbReference>
<keyword evidence="2" id="KW-0479">Metal-binding</keyword>
<dbReference type="GO" id="GO:0019213">
    <property type="term" value="F:deacetylase activity"/>
    <property type="evidence" value="ECO:0007669"/>
    <property type="project" value="TreeGrafter"/>
</dbReference>
<dbReference type="InterPro" id="IPR011330">
    <property type="entry name" value="Glyco_hydro/deAcase_b/a-brl"/>
</dbReference>
<dbReference type="GO" id="GO:0046872">
    <property type="term" value="F:metal ion binding"/>
    <property type="evidence" value="ECO:0007669"/>
    <property type="project" value="UniProtKB-KW"/>
</dbReference>
<dbReference type="AlphaFoldDB" id="F8WSW6"/>
<sequence length="271" mass="29513">MHPDLDRAAFALIDSGRIQSLSLMPPTPNFAQAAQMAKSRKLPVGVHLTLTNEWQAAQPWGTVLPKAEVPSLYNPQGRLWATTEEVARHAKPEEARKELLAQIAKARAAGLTLTHLDAHMVFWAASPDLFKLYVSLPGETGIPVVMQGSGMPVADQLAATHDLQVNGVLTPDAFFMRYDPPQRRPGQRYAGYDDLFAQLPAGISHLAIHPGTDTPSARAAIADLTLRLSDFAVWNDAATAKLGKGTLHTDYRALLAMQARINAGDERCLKR</sequence>
<dbReference type="EMBL" id="AB649133">
    <property type="protein sequence ID" value="BAK53960.1"/>
    <property type="molecule type" value="Genomic_DNA"/>
</dbReference>
<dbReference type="PANTHER" id="PTHR31609:SF1">
    <property type="entry name" value="CARBOHYDRATE DEACETYLASE"/>
    <property type="match status" value="1"/>
</dbReference>
<evidence type="ECO:0000256" key="2">
    <source>
        <dbReference type="ARBA" id="ARBA00022723"/>
    </source>
</evidence>
<evidence type="ECO:0000256" key="3">
    <source>
        <dbReference type="ARBA" id="ARBA00022801"/>
    </source>
</evidence>
<organism evidence="6">
    <name type="scientific">Chitiniphilus shinanonensis</name>
    <dbReference type="NCBI Taxonomy" id="553088"/>
    <lineage>
        <taxon>Bacteria</taxon>
        <taxon>Pseudomonadati</taxon>
        <taxon>Pseudomonadota</taxon>
        <taxon>Betaproteobacteria</taxon>
        <taxon>Neisseriales</taxon>
        <taxon>Chitinibacteraceae</taxon>
        <taxon>Chitiniphilus</taxon>
    </lineage>
</organism>
<accession>F8WSW6</accession>
<keyword evidence="3" id="KW-0378">Hydrolase</keyword>
<dbReference type="Gene3D" id="3.20.20.370">
    <property type="entry name" value="Glycoside hydrolase/deacetylase"/>
    <property type="match status" value="1"/>
</dbReference>
<dbReference type="SUPFAM" id="SSF88713">
    <property type="entry name" value="Glycoside hydrolase/deacetylase"/>
    <property type="match status" value="1"/>
</dbReference>
<evidence type="ECO:0000313" key="6">
    <source>
        <dbReference type="EMBL" id="BAK53960.1"/>
    </source>
</evidence>
<dbReference type="GO" id="GO:0016787">
    <property type="term" value="F:hydrolase activity"/>
    <property type="evidence" value="ECO:0007669"/>
    <property type="project" value="UniProtKB-KW"/>
</dbReference>
<dbReference type="PANTHER" id="PTHR31609">
    <property type="entry name" value="YDJC DEACETYLASE FAMILY MEMBER"/>
    <property type="match status" value="1"/>
</dbReference>
<keyword evidence="5" id="KW-0119">Carbohydrate metabolism</keyword>
<evidence type="ECO:0008006" key="7">
    <source>
        <dbReference type="Google" id="ProtNLM"/>
    </source>
</evidence>
<evidence type="ECO:0000256" key="5">
    <source>
        <dbReference type="ARBA" id="ARBA00023277"/>
    </source>
</evidence>
<proteinExistence type="predicted"/>